<dbReference type="EMBL" id="KN832878">
    <property type="protein sequence ID" value="KIM99755.1"/>
    <property type="molecule type" value="Genomic_DNA"/>
</dbReference>
<dbReference type="Gene3D" id="3.90.210.10">
    <property type="entry name" value="Heat-Labile Enterotoxin, subunit A"/>
    <property type="match status" value="1"/>
</dbReference>
<keyword evidence="2 5" id="KW-0732">Signal</keyword>
<protein>
    <submittedName>
        <fullName evidence="6">Uncharacterized protein</fullName>
    </submittedName>
</protein>
<reference evidence="6 7" key="1">
    <citation type="submission" date="2014-04" db="EMBL/GenBank/DDBJ databases">
        <authorList>
            <consortium name="DOE Joint Genome Institute"/>
            <person name="Kuo A."/>
            <person name="Martino E."/>
            <person name="Perotto S."/>
            <person name="Kohler A."/>
            <person name="Nagy L.G."/>
            <person name="Floudas D."/>
            <person name="Copeland A."/>
            <person name="Barry K.W."/>
            <person name="Cichocki N."/>
            <person name="Veneault-Fourrey C."/>
            <person name="LaButti K."/>
            <person name="Lindquist E.A."/>
            <person name="Lipzen A."/>
            <person name="Lundell T."/>
            <person name="Morin E."/>
            <person name="Murat C."/>
            <person name="Sun H."/>
            <person name="Tunlid A."/>
            <person name="Henrissat B."/>
            <person name="Grigoriev I.V."/>
            <person name="Hibbett D.S."/>
            <person name="Martin F."/>
            <person name="Nordberg H.P."/>
            <person name="Cantor M.N."/>
            <person name="Hua S.X."/>
        </authorList>
    </citation>
    <scope>NUCLEOTIDE SEQUENCE [LARGE SCALE GENOMIC DNA]</scope>
    <source>
        <strain evidence="6 7">Zn</strain>
    </source>
</reference>
<sequence length="146" mass="16066">MFGPSRLTHFVTFLALLGPSLAASLYRMDFRTPSEVHAAGGLMSYNPHGTGSVVDHVLNKLGHDDPWVSTTSDKKFAAKSATSPGNVYVYKIDPKSPYALTIKDSAKEFAKIHQAHPHPAEAEFSVHGSVPWNNIISWETFNRDTK</sequence>
<evidence type="ECO:0000313" key="7">
    <source>
        <dbReference type="Proteomes" id="UP000054321"/>
    </source>
</evidence>
<dbReference type="Pfam" id="PF01375">
    <property type="entry name" value="Enterotoxin_a"/>
    <property type="match status" value="1"/>
</dbReference>
<dbReference type="InterPro" id="IPR001144">
    <property type="entry name" value="Enterotoxin_A"/>
</dbReference>
<organism evidence="6 7">
    <name type="scientific">Oidiodendron maius (strain Zn)</name>
    <dbReference type="NCBI Taxonomy" id="913774"/>
    <lineage>
        <taxon>Eukaryota</taxon>
        <taxon>Fungi</taxon>
        <taxon>Dikarya</taxon>
        <taxon>Ascomycota</taxon>
        <taxon>Pezizomycotina</taxon>
        <taxon>Leotiomycetes</taxon>
        <taxon>Leotiomycetes incertae sedis</taxon>
        <taxon>Myxotrichaceae</taxon>
        <taxon>Oidiodendron</taxon>
    </lineage>
</organism>
<dbReference type="OrthoDB" id="4927890at2759"/>
<evidence type="ECO:0000256" key="3">
    <source>
        <dbReference type="ARBA" id="ARBA00023026"/>
    </source>
</evidence>
<name>A0A0C3GUM0_OIDMZ</name>
<evidence type="ECO:0000313" key="6">
    <source>
        <dbReference type="EMBL" id="KIM99755.1"/>
    </source>
</evidence>
<reference evidence="7" key="2">
    <citation type="submission" date="2015-01" db="EMBL/GenBank/DDBJ databases">
        <title>Evolutionary Origins and Diversification of the Mycorrhizal Mutualists.</title>
        <authorList>
            <consortium name="DOE Joint Genome Institute"/>
            <consortium name="Mycorrhizal Genomics Consortium"/>
            <person name="Kohler A."/>
            <person name="Kuo A."/>
            <person name="Nagy L.G."/>
            <person name="Floudas D."/>
            <person name="Copeland A."/>
            <person name="Barry K.W."/>
            <person name="Cichocki N."/>
            <person name="Veneault-Fourrey C."/>
            <person name="LaButti K."/>
            <person name="Lindquist E.A."/>
            <person name="Lipzen A."/>
            <person name="Lundell T."/>
            <person name="Morin E."/>
            <person name="Murat C."/>
            <person name="Riley R."/>
            <person name="Ohm R."/>
            <person name="Sun H."/>
            <person name="Tunlid A."/>
            <person name="Henrissat B."/>
            <person name="Grigoriev I.V."/>
            <person name="Hibbett D.S."/>
            <person name="Martin F."/>
        </authorList>
    </citation>
    <scope>NUCLEOTIDE SEQUENCE [LARGE SCALE GENOMIC DNA]</scope>
    <source>
        <strain evidence="7">Zn</strain>
    </source>
</reference>
<proteinExistence type="predicted"/>
<dbReference type="SUPFAM" id="SSF56399">
    <property type="entry name" value="ADP-ribosylation"/>
    <property type="match status" value="1"/>
</dbReference>
<evidence type="ECO:0000256" key="4">
    <source>
        <dbReference type="ARBA" id="ARBA00023157"/>
    </source>
</evidence>
<dbReference type="AlphaFoldDB" id="A0A0C3GUM0"/>
<accession>A0A0C3GUM0</accession>
<dbReference type="HOGENOM" id="CLU_1778022_0_0_1"/>
<feature type="chain" id="PRO_5002177884" evidence="5">
    <location>
        <begin position="23"/>
        <end position="146"/>
    </location>
</feature>
<dbReference type="GO" id="GO:0090729">
    <property type="term" value="F:toxin activity"/>
    <property type="evidence" value="ECO:0007669"/>
    <property type="project" value="UniProtKB-KW"/>
</dbReference>
<dbReference type="InParanoid" id="A0A0C3GUM0"/>
<dbReference type="STRING" id="913774.A0A0C3GUM0"/>
<keyword evidence="4" id="KW-1015">Disulfide bond</keyword>
<keyword evidence="1" id="KW-0800">Toxin</keyword>
<keyword evidence="3" id="KW-0843">Virulence</keyword>
<feature type="signal peptide" evidence="5">
    <location>
        <begin position="1"/>
        <end position="22"/>
    </location>
</feature>
<evidence type="ECO:0000256" key="1">
    <source>
        <dbReference type="ARBA" id="ARBA00022656"/>
    </source>
</evidence>
<keyword evidence="7" id="KW-1185">Reference proteome</keyword>
<evidence type="ECO:0000256" key="5">
    <source>
        <dbReference type="SAM" id="SignalP"/>
    </source>
</evidence>
<gene>
    <name evidence="6" type="ORF">OIDMADRAFT_30157</name>
</gene>
<evidence type="ECO:0000256" key="2">
    <source>
        <dbReference type="ARBA" id="ARBA00022729"/>
    </source>
</evidence>
<dbReference type="Proteomes" id="UP000054321">
    <property type="component" value="Unassembled WGS sequence"/>
</dbReference>